<name>A0AAW2HVZ4_9NEOP</name>
<feature type="region of interest" description="Disordered" evidence="1">
    <location>
        <begin position="212"/>
        <end position="254"/>
    </location>
</feature>
<feature type="region of interest" description="Disordered" evidence="1">
    <location>
        <begin position="162"/>
        <end position="186"/>
    </location>
</feature>
<evidence type="ECO:0000256" key="1">
    <source>
        <dbReference type="SAM" id="MobiDB-lite"/>
    </source>
</evidence>
<protein>
    <submittedName>
        <fullName evidence="2">Uncharacterized protein</fullName>
    </submittedName>
</protein>
<feature type="compositionally biased region" description="Low complexity" evidence="1">
    <location>
        <begin position="168"/>
        <end position="186"/>
    </location>
</feature>
<proteinExistence type="predicted"/>
<evidence type="ECO:0000313" key="2">
    <source>
        <dbReference type="EMBL" id="KAL0273901.1"/>
    </source>
</evidence>
<feature type="compositionally biased region" description="Polar residues" evidence="1">
    <location>
        <begin position="228"/>
        <end position="245"/>
    </location>
</feature>
<dbReference type="AlphaFoldDB" id="A0AAW2HVZ4"/>
<comment type="caution">
    <text evidence="2">The sequence shown here is derived from an EMBL/GenBank/DDBJ whole genome shotgun (WGS) entry which is preliminary data.</text>
</comment>
<dbReference type="EMBL" id="JARGDH010000003">
    <property type="protein sequence ID" value="KAL0273901.1"/>
    <property type="molecule type" value="Genomic_DNA"/>
</dbReference>
<gene>
    <name evidence="2" type="ORF">PYX00_006468</name>
</gene>
<sequence length="421" mass="47042">MRLKEVVVQDVVVPVQKLNCNARLNNEANRNGIQNSDDNCTNLYCQQWSNCGDLVSDDNNFPAINTNNNIAIEKEEVVECNRRAVTCPSPVSSPEDDSYGDYEGQSSSSLDVSPQGDEYHCFSQEEITDSDFSDDGNRYPNRGIVNPNYPGFQEFANDLEDSSDDEIGSNINNINNNNNNNNNNGNVEISESVNHLDSVENFQKAFYDKPKFDIGEDAKPENRENAKDSLSQSADSGVSSGVTTDNELECPENGNNWFVQEDIVTTAVFPVSGIYETTVIEDDSDSSPSEEKTGENMAWEENHLNQPRILDEAIPDCNKLNCKDPKVLKETENGMKKEEKMQINVTTKNNLKAKPDVTYRAAKEKPRCSSGNRRSLPLTKDKGSNIDLGFFDVYNIETAMPKIDIDAIESHLKAAKEEERR</sequence>
<reference evidence="2" key="1">
    <citation type="journal article" date="2024" name="Gigascience">
        <title>Chromosome-level genome of the poultry shaft louse Menopon gallinae provides insight into the host-switching and adaptive evolution of parasitic lice.</title>
        <authorList>
            <person name="Xu Y."/>
            <person name="Ma L."/>
            <person name="Liu S."/>
            <person name="Liang Y."/>
            <person name="Liu Q."/>
            <person name="He Z."/>
            <person name="Tian L."/>
            <person name="Duan Y."/>
            <person name="Cai W."/>
            <person name="Li H."/>
            <person name="Song F."/>
        </authorList>
    </citation>
    <scope>NUCLEOTIDE SEQUENCE</scope>
    <source>
        <strain evidence="2">Cailab_2023a</strain>
    </source>
</reference>
<organism evidence="2">
    <name type="scientific">Menopon gallinae</name>
    <name type="common">poultry shaft louse</name>
    <dbReference type="NCBI Taxonomy" id="328185"/>
    <lineage>
        <taxon>Eukaryota</taxon>
        <taxon>Metazoa</taxon>
        <taxon>Ecdysozoa</taxon>
        <taxon>Arthropoda</taxon>
        <taxon>Hexapoda</taxon>
        <taxon>Insecta</taxon>
        <taxon>Pterygota</taxon>
        <taxon>Neoptera</taxon>
        <taxon>Paraneoptera</taxon>
        <taxon>Psocodea</taxon>
        <taxon>Troctomorpha</taxon>
        <taxon>Phthiraptera</taxon>
        <taxon>Amblycera</taxon>
        <taxon>Menoponidae</taxon>
        <taxon>Menopon</taxon>
    </lineage>
</organism>
<accession>A0AAW2HVZ4</accession>
<feature type="region of interest" description="Disordered" evidence="1">
    <location>
        <begin position="86"/>
        <end position="114"/>
    </location>
</feature>
<feature type="compositionally biased region" description="Basic and acidic residues" evidence="1">
    <location>
        <begin position="212"/>
        <end position="227"/>
    </location>
</feature>